<keyword evidence="4" id="KW-1185">Reference proteome</keyword>
<dbReference type="PANTHER" id="PTHR33096">
    <property type="entry name" value="CXC2 DOMAIN-CONTAINING PROTEIN"/>
    <property type="match status" value="1"/>
</dbReference>
<evidence type="ECO:0000256" key="1">
    <source>
        <dbReference type="SAM" id="MobiDB-lite"/>
    </source>
</evidence>
<evidence type="ECO:0000313" key="3">
    <source>
        <dbReference type="EMBL" id="CAH1230776.1"/>
    </source>
</evidence>
<reference evidence="3" key="1">
    <citation type="submission" date="2022-01" db="EMBL/GenBank/DDBJ databases">
        <authorList>
            <person name="Braso-Vives M."/>
        </authorList>
    </citation>
    <scope>NUCLEOTIDE SEQUENCE</scope>
</reference>
<organism evidence="3 4">
    <name type="scientific">Branchiostoma lanceolatum</name>
    <name type="common">Common lancelet</name>
    <name type="synonym">Amphioxus lanceolatum</name>
    <dbReference type="NCBI Taxonomy" id="7740"/>
    <lineage>
        <taxon>Eukaryota</taxon>
        <taxon>Metazoa</taxon>
        <taxon>Chordata</taxon>
        <taxon>Cephalochordata</taxon>
        <taxon>Leptocardii</taxon>
        <taxon>Amphioxiformes</taxon>
        <taxon>Branchiostomatidae</taxon>
        <taxon>Branchiostoma</taxon>
    </lineage>
</organism>
<feature type="compositionally biased region" description="Polar residues" evidence="1">
    <location>
        <begin position="76"/>
        <end position="89"/>
    </location>
</feature>
<dbReference type="InterPro" id="IPR040521">
    <property type="entry name" value="KDZ"/>
</dbReference>
<name>A0A8J9W3A5_BRALA</name>
<feature type="compositionally biased region" description="Low complexity" evidence="1">
    <location>
        <begin position="8"/>
        <end position="17"/>
    </location>
</feature>
<evidence type="ECO:0000313" key="4">
    <source>
        <dbReference type="Proteomes" id="UP000838412"/>
    </source>
</evidence>
<dbReference type="Pfam" id="PF18803">
    <property type="entry name" value="CxC2"/>
    <property type="match status" value="1"/>
</dbReference>
<dbReference type="OrthoDB" id="10063408at2759"/>
<dbReference type="PANTHER" id="PTHR33096:SF1">
    <property type="entry name" value="CXC1-LIKE CYSTEINE CLUSTER ASSOCIATED WITH KDZ TRANSPOSASES DOMAIN-CONTAINING PROTEIN"/>
    <property type="match status" value="1"/>
</dbReference>
<dbReference type="InterPro" id="IPR041457">
    <property type="entry name" value="CxC2_KDZ-assoc"/>
</dbReference>
<dbReference type="EMBL" id="OV696686">
    <property type="protein sequence ID" value="CAH1230776.1"/>
    <property type="molecule type" value="Genomic_DNA"/>
</dbReference>
<feature type="region of interest" description="Disordered" evidence="1">
    <location>
        <begin position="1"/>
        <end position="110"/>
    </location>
</feature>
<gene>
    <name evidence="3" type="primary">Hypp337</name>
    <name evidence="3" type="ORF">BLAG_LOCUS1143</name>
</gene>
<sequence>MRARARQAARSSPARPSGVELLSAGMGKEKKKRFSRCKKESVKVTKVTLDGGPRRRQTKQVRRSSTRTPSHPKAGASTTPGHPFQSQEPQDPEPELPRPQGRYENQRQKELESWTKVRELLFETSIELSAPLSHSCSICGEGELDRLFRCRECGPTAVFCADCLEKQHCSSFHVPDIWEDNHFHPHQHNKSMQLPHHARCASKHRKLVKVFDAAGRLYYWELTFCHCEPASCTLLKYGLWGATVTDPQTAYATSLLDWLVPLTLEAQVSVEAFCRTVRFKNDLSLSEMNTLYKSLIGQPITEYRNLTHRVRTLNDLCPQLDDGTTCPACPKEKGTQIIALDGNFGLVRKSTSGKSIGPPLHGTTMFIDDGAVREFLDPYNDENRPDEDCNNFKAGNSIRSQTKQSKLDVTGVFGSVCRHEIPRRFLNMRHGERLGYPVFLIKRLLSEVEGTEVKLNIIYDISCVLESHLIKTEQYELLAKLTLALDVFHAYGHKTPCQLKYSTRRRAGFGLTDGESVERLWAYLRRFARTTKEMSPSRRIDLLTDALIHYSMRKTIDMEVTLVKKLETAKKVGSIAQEGLTSVMEDANVTMDDIKAWSLKEKEAIESREKPQPSTFPKWQREYVTKLLKVKAVRNKILANDDGSDAAVSHALFAQLDKQLKEMEKKHKVATRWDESSKDFQDITKEVDWTTRSSLLSKMRSLAYERSFLRSLKRKYPEGQTIASKLSDQLKTASSKLKKTIDDYNTVEWDPTDPKFPLTVEFREATDSSWQHYACLDPTVLEEPGLPRSLQRKAIDHLNLLQRATEEVEMVQQEMKNVFYHFQTQHELTENALTALGEADNDGRRAALTTHMLRLQKRFITMYHFFSHHVPHLDLPILPSSCLALFPFKEPEDGDEMFSDTLSGNESALSDEENDDIE</sequence>
<proteinExistence type="predicted"/>
<feature type="region of interest" description="Disordered" evidence="1">
    <location>
        <begin position="895"/>
        <end position="918"/>
    </location>
</feature>
<dbReference type="Proteomes" id="UP000838412">
    <property type="component" value="Chromosome 1"/>
</dbReference>
<feature type="compositionally biased region" description="Acidic residues" evidence="1">
    <location>
        <begin position="909"/>
        <end position="918"/>
    </location>
</feature>
<protein>
    <submittedName>
        <fullName evidence="3">Hypp337 protein</fullName>
    </submittedName>
</protein>
<evidence type="ECO:0000259" key="2">
    <source>
        <dbReference type="Pfam" id="PF18803"/>
    </source>
</evidence>
<feature type="domain" description="CxC2-like cysteine cluster KDZ transposase-associated" evidence="2">
    <location>
        <begin position="191"/>
        <end position="282"/>
    </location>
</feature>
<dbReference type="Pfam" id="PF18758">
    <property type="entry name" value="KDZ"/>
    <property type="match status" value="1"/>
</dbReference>
<feature type="compositionally biased region" description="Basic residues" evidence="1">
    <location>
        <begin position="54"/>
        <end position="65"/>
    </location>
</feature>
<dbReference type="AlphaFoldDB" id="A0A8J9W3A5"/>
<accession>A0A8J9W3A5</accession>